<organism evidence="1 2">
    <name type="scientific">Pleuronectes platessa</name>
    <name type="common">European plaice</name>
    <dbReference type="NCBI Taxonomy" id="8262"/>
    <lineage>
        <taxon>Eukaryota</taxon>
        <taxon>Metazoa</taxon>
        <taxon>Chordata</taxon>
        <taxon>Craniata</taxon>
        <taxon>Vertebrata</taxon>
        <taxon>Euteleostomi</taxon>
        <taxon>Actinopterygii</taxon>
        <taxon>Neopterygii</taxon>
        <taxon>Teleostei</taxon>
        <taxon>Neoteleostei</taxon>
        <taxon>Acanthomorphata</taxon>
        <taxon>Carangaria</taxon>
        <taxon>Pleuronectiformes</taxon>
        <taxon>Pleuronectoidei</taxon>
        <taxon>Pleuronectidae</taxon>
        <taxon>Pleuronectes</taxon>
    </lineage>
</organism>
<sequence length="108" mass="12010">MCTPEYVYTGFSKVLDCHGNLNVFLSLPHAFMKKKPLQLEDTELVSSKAISACTPEVNTGHSSLIQPSVGQFRALLKDTSAYGLEELRFRTADPLVDDPLDLLRHSFP</sequence>
<dbReference type="Proteomes" id="UP001153269">
    <property type="component" value="Unassembled WGS sequence"/>
</dbReference>
<protein>
    <submittedName>
        <fullName evidence="1">Uncharacterized protein</fullName>
    </submittedName>
</protein>
<name>A0A9N7YSJ6_PLEPL</name>
<proteinExistence type="predicted"/>
<comment type="caution">
    <text evidence="1">The sequence shown here is derived from an EMBL/GenBank/DDBJ whole genome shotgun (WGS) entry which is preliminary data.</text>
</comment>
<reference evidence="1" key="1">
    <citation type="submission" date="2020-03" db="EMBL/GenBank/DDBJ databases">
        <authorList>
            <person name="Weist P."/>
        </authorList>
    </citation>
    <scope>NUCLEOTIDE SEQUENCE</scope>
</reference>
<accession>A0A9N7YSJ6</accession>
<evidence type="ECO:0000313" key="1">
    <source>
        <dbReference type="EMBL" id="CAB1435965.1"/>
    </source>
</evidence>
<dbReference type="EMBL" id="CADEAL010001835">
    <property type="protein sequence ID" value="CAB1435965.1"/>
    <property type="molecule type" value="Genomic_DNA"/>
</dbReference>
<dbReference type="AlphaFoldDB" id="A0A9N7YSJ6"/>
<keyword evidence="2" id="KW-1185">Reference proteome</keyword>
<evidence type="ECO:0000313" key="2">
    <source>
        <dbReference type="Proteomes" id="UP001153269"/>
    </source>
</evidence>
<gene>
    <name evidence="1" type="ORF">PLEPLA_LOCUS23984</name>
</gene>